<gene>
    <name evidence="2" type="ORF">GCM10007977_033470</name>
</gene>
<dbReference type="InterPro" id="IPR019734">
    <property type="entry name" value="TPR_rpt"/>
</dbReference>
<keyword evidence="1" id="KW-0802">TPR repeat</keyword>
<keyword evidence="3" id="KW-1185">Reference proteome</keyword>
<dbReference type="InterPro" id="IPR011990">
    <property type="entry name" value="TPR-like_helical_dom_sf"/>
</dbReference>
<reference evidence="2" key="2">
    <citation type="submission" date="2020-09" db="EMBL/GenBank/DDBJ databases">
        <authorList>
            <person name="Sun Q."/>
            <person name="Ohkuma M."/>
        </authorList>
    </citation>
    <scope>NUCLEOTIDE SEQUENCE</scope>
    <source>
        <strain evidence="2">JCM 19831</strain>
    </source>
</reference>
<sequence>MSLAKVMAHCGGSPAEALRHLAAAVAQAPHDPEPYAEIAELRDQHPDEVARLVARPDTLPTVLADAYLRFVDGDMDRAALAMGTLTGQSPQVSWAGAPWFGSGRFLGTVGAPALADATMCLLDFGHDLDSDDMRERLAPWFTAIDAVTARDPLPEAMARMAILLRACGMTDASLALCDRADAAGRVALTEVVRGSTHRARGDRRAAAAAFERAVGLDPGNWSVLLDLADLAAEEGDFAAAAGFAGRGEALAPPAEVTVRAAAAAYRARSTGSIADLDAFVELAPLMPNPWYRAVLAGRAAGGEGLPPDRAAAARALG</sequence>
<accession>A0A917TNR9</accession>
<comment type="caution">
    <text evidence="2">The sequence shown here is derived from an EMBL/GenBank/DDBJ whole genome shotgun (WGS) entry which is preliminary data.</text>
</comment>
<dbReference type="SUPFAM" id="SSF48452">
    <property type="entry name" value="TPR-like"/>
    <property type="match status" value="1"/>
</dbReference>
<dbReference type="Gene3D" id="1.25.40.10">
    <property type="entry name" value="Tetratricopeptide repeat domain"/>
    <property type="match status" value="1"/>
</dbReference>
<dbReference type="EMBL" id="BMPI01000014">
    <property type="protein sequence ID" value="GGM29488.1"/>
    <property type="molecule type" value="Genomic_DNA"/>
</dbReference>
<dbReference type="AlphaFoldDB" id="A0A917TNR9"/>
<protein>
    <recommendedName>
        <fullName evidence="4">Tetratricopeptide repeat protein</fullName>
    </recommendedName>
</protein>
<feature type="repeat" description="TPR" evidence="1">
    <location>
        <begin position="187"/>
        <end position="220"/>
    </location>
</feature>
<organism evidence="2 3">
    <name type="scientific">Dactylosporangium sucinum</name>
    <dbReference type="NCBI Taxonomy" id="1424081"/>
    <lineage>
        <taxon>Bacteria</taxon>
        <taxon>Bacillati</taxon>
        <taxon>Actinomycetota</taxon>
        <taxon>Actinomycetes</taxon>
        <taxon>Micromonosporales</taxon>
        <taxon>Micromonosporaceae</taxon>
        <taxon>Dactylosporangium</taxon>
    </lineage>
</organism>
<evidence type="ECO:0008006" key="4">
    <source>
        <dbReference type="Google" id="ProtNLM"/>
    </source>
</evidence>
<evidence type="ECO:0000256" key="1">
    <source>
        <dbReference type="PROSITE-ProRule" id="PRU00339"/>
    </source>
</evidence>
<dbReference type="RefSeq" id="WP_190250753.1">
    <property type="nucleotide sequence ID" value="NZ_BMPI01000014.1"/>
</dbReference>
<dbReference type="Proteomes" id="UP000642070">
    <property type="component" value="Unassembled WGS sequence"/>
</dbReference>
<evidence type="ECO:0000313" key="3">
    <source>
        <dbReference type="Proteomes" id="UP000642070"/>
    </source>
</evidence>
<reference evidence="2" key="1">
    <citation type="journal article" date="2014" name="Int. J. Syst. Evol. Microbiol.">
        <title>Complete genome sequence of Corynebacterium casei LMG S-19264T (=DSM 44701T), isolated from a smear-ripened cheese.</title>
        <authorList>
            <consortium name="US DOE Joint Genome Institute (JGI-PGF)"/>
            <person name="Walter F."/>
            <person name="Albersmeier A."/>
            <person name="Kalinowski J."/>
            <person name="Ruckert C."/>
        </authorList>
    </citation>
    <scope>NUCLEOTIDE SEQUENCE</scope>
    <source>
        <strain evidence="2">JCM 19831</strain>
    </source>
</reference>
<dbReference type="PROSITE" id="PS50005">
    <property type="entry name" value="TPR"/>
    <property type="match status" value="1"/>
</dbReference>
<name>A0A917TNR9_9ACTN</name>
<evidence type="ECO:0000313" key="2">
    <source>
        <dbReference type="EMBL" id="GGM29488.1"/>
    </source>
</evidence>
<proteinExistence type="predicted"/>